<accession>A0AAV9ZLG2</accession>
<sequence length="127" mass="13471">MDDIEDEDVRIAVRALGQMRNGAKAFGRFSNEPTTSSSHRTHSPTASSSTIHTPVLGVSLASTHSTSSPPQTPPLALDDDREANRQRDRKDLGAPLSAEAGPPSYPSLARMQSLALVSGAIMVCDTE</sequence>
<reference evidence="2 3" key="1">
    <citation type="journal article" date="2024" name="J Genomics">
        <title>Draft genome sequencing and assembly of Favolaschia claudopus CIRM-BRFM 2984 isolated from oak limbs.</title>
        <authorList>
            <person name="Navarro D."/>
            <person name="Drula E."/>
            <person name="Chaduli D."/>
            <person name="Cazenave R."/>
            <person name="Ahrendt S."/>
            <person name="Wang J."/>
            <person name="Lipzen A."/>
            <person name="Daum C."/>
            <person name="Barry K."/>
            <person name="Grigoriev I.V."/>
            <person name="Favel A."/>
            <person name="Rosso M.N."/>
            <person name="Martin F."/>
        </authorList>
    </citation>
    <scope>NUCLEOTIDE SEQUENCE [LARGE SCALE GENOMIC DNA]</scope>
    <source>
        <strain evidence="2 3">CIRM-BRFM 2984</strain>
    </source>
</reference>
<feature type="region of interest" description="Disordered" evidence="1">
    <location>
        <begin position="21"/>
        <end position="106"/>
    </location>
</feature>
<proteinExistence type="predicted"/>
<feature type="compositionally biased region" description="Low complexity" evidence="1">
    <location>
        <begin position="33"/>
        <end position="50"/>
    </location>
</feature>
<evidence type="ECO:0000313" key="3">
    <source>
        <dbReference type="Proteomes" id="UP001362999"/>
    </source>
</evidence>
<keyword evidence="3" id="KW-1185">Reference proteome</keyword>
<gene>
    <name evidence="2" type="ORF">R3P38DRAFT_3292105</name>
</gene>
<comment type="caution">
    <text evidence="2">The sequence shown here is derived from an EMBL/GenBank/DDBJ whole genome shotgun (WGS) entry which is preliminary data.</text>
</comment>
<protein>
    <submittedName>
        <fullName evidence="2">Uncharacterized protein</fullName>
    </submittedName>
</protein>
<feature type="compositionally biased region" description="Basic and acidic residues" evidence="1">
    <location>
        <begin position="82"/>
        <end position="92"/>
    </location>
</feature>
<name>A0AAV9ZLG2_9AGAR</name>
<evidence type="ECO:0000313" key="2">
    <source>
        <dbReference type="EMBL" id="KAK6985062.1"/>
    </source>
</evidence>
<evidence type="ECO:0000256" key="1">
    <source>
        <dbReference type="SAM" id="MobiDB-lite"/>
    </source>
</evidence>
<organism evidence="2 3">
    <name type="scientific">Favolaschia claudopus</name>
    <dbReference type="NCBI Taxonomy" id="2862362"/>
    <lineage>
        <taxon>Eukaryota</taxon>
        <taxon>Fungi</taxon>
        <taxon>Dikarya</taxon>
        <taxon>Basidiomycota</taxon>
        <taxon>Agaricomycotina</taxon>
        <taxon>Agaricomycetes</taxon>
        <taxon>Agaricomycetidae</taxon>
        <taxon>Agaricales</taxon>
        <taxon>Marasmiineae</taxon>
        <taxon>Mycenaceae</taxon>
        <taxon>Favolaschia</taxon>
    </lineage>
</organism>
<dbReference type="EMBL" id="JAWWNJ010000133">
    <property type="protein sequence ID" value="KAK6985062.1"/>
    <property type="molecule type" value="Genomic_DNA"/>
</dbReference>
<dbReference type="Proteomes" id="UP001362999">
    <property type="component" value="Unassembled WGS sequence"/>
</dbReference>
<dbReference type="AlphaFoldDB" id="A0AAV9ZLG2"/>